<dbReference type="GO" id="GO:0051213">
    <property type="term" value="F:dioxygenase activity"/>
    <property type="evidence" value="ECO:0007669"/>
    <property type="project" value="UniProtKB-KW"/>
</dbReference>
<dbReference type="SUPFAM" id="SSF54427">
    <property type="entry name" value="NTF2-like"/>
    <property type="match status" value="1"/>
</dbReference>
<dbReference type="InterPro" id="IPR032710">
    <property type="entry name" value="NTF2-like_dom_sf"/>
</dbReference>
<accession>A0A6N7YRJ5</accession>
<organism evidence="3 4">
    <name type="scientific">Amycolatopsis pithecellobii</name>
    <dbReference type="NCBI Taxonomy" id="664692"/>
    <lineage>
        <taxon>Bacteria</taxon>
        <taxon>Bacillati</taxon>
        <taxon>Actinomycetota</taxon>
        <taxon>Actinomycetes</taxon>
        <taxon>Pseudonocardiales</taxon>
        <taxon>Pseudonocardiaceae</taxon>
        <taxon>Amycolatopsis</taxon>
    </lineage>
</organism>
<dbReference type="CDD" id="cd00667">
    <property type="entry name" value="ring_hydroxylating_dioxygenases_beta"/>
    <property type="match status" value="1"/>
</dbReference>
<name>A0A6N7YRJ5_9PSEU</name>
<evidence type="ECO:0000256" key="1">
    <source>
        <dbReference type="ARBA" id="ARBA00009570"/>
    </source>
</evidence>
<keyword evidence="2" id="KW-0560">Oxidoreductase</keyword>
<reference evidence="3 4" key="1">
    <citation type="submission" date="2019-11" db="EMBL/GenBank/DDBJ databases">
        <title>Draft genome of Amycolatopsis RM579.</title>
        <authorList>
            <person name="Duangmal K."/>
            <person name="Mingma R."/>
        </authorList>
    </citation>
    <scope>NUCLEOTIDE SEQUENCE [LARGE SCALE GENOMIC DNA]</scope>
    <source>
        <strain evidence="3 4">RM579</strain>
    </source>
</reference>
<comment type="similarity">
    <text evidence="1">Belongs to the bacterial ring-hydroxylating dioxygenase beta subunit family.</text>
</comment>
<dbReference type="GO" id="GO:0019380">
    <property type="term" value="P:3-phenylpropionate catabolic process"/>
    <property type="evidence" value="ECO:0007669"/>
    <property type="project" value="TreeGrafter"/>
</dbReference>
<dbReference type="AlphaFoldDB" id="A0A6N7YRJ5"/>
<keyword evidence="4" id="KW-1185">Reference proteome</keyword>
<dbReference type="PANTHER" id="PTHR41534">
    <property type="entry name" value="BLR3401 PROTEIN"/>
    <property type="match status" value="1"/>
</dbReference>
<dbReference type="InterPro" id="IPR000391">
    <property type="entry name" value="Rng_hydr_dOase-bsu"/>
</dbReference>
<comment type="caution">
    <text evidence="3">The sequence shown here is derived from an EMBL/GenBank/DDBJ whole genome shotgun (WGS) entry which is preliminary data.</text>
</comment>
<protein>
    <submittedName>
        <fullName evidence="3">p-cumate dioxygenase</fullName>
    </submittedName>
</protein>
<evidence type="ECO:0000313" key="4">
    <source>
        <dbReference type="Proteomes" id="UP000440096"/>
    </source>
</evidence>
<dbReference type="Proteomes" id="UP000440096">
    <property type="component" value="Unassembled WGS sequence"/>
</dbReference>
<dbReference type="EMBL" id="WMBA01000024">
    <property type="protein sequence ID" value="MTD55645.1"/>
    <property type="molecule type" value="Genomic_DNA"/>
</dbReference>
<gene>
    <name evidence="3" type="ORF">GKO32_16910</name>
</gene>
<dbReference type="Gene3D" id="3.10.450.50">
    <property type="match status" value="1"/>
</dbReference>
<dbReference type="RefSeq" id="WP_154757843.1">
    <property type="nucleotide sequence ID" value="NZ_WMBA01000024.1"/>
</dbReference>
<dbReference type="OrthoDB" id="3212009at2"/>
<sequence length="166" mass="19077">MTTTISDGVELHYRVERFLYGEAELLDAWRLRDWLKLFTEDARYTVPATDLADPDPVHDLYLLNEDYGRLKERVDSLLGKWAHAENPVSTTRRVVTNVRVRPDGEHLDVRANFVVYRARRGASDTYIGEYRHTLLSLPDGTFRFASRSAVLSHENLCAQGKLSIIL</sequence>
<dbReference type="PANTHER" id="PTHR41534:SF2">
    <property type="entry name" value="3-PHENYLPROPIONATE_CINNAMIC ACID DIOXYGENASE SUBUNIT BETA"/>
    <property type="match status" value="1"/>
</dbReference>
<evidence type="ECO:0000313" key="3">
    <source>
        <dbReference type="EMBL" id="MTD55645.1"/>
    </source>
</evidence>
<proteinExistence type="inferred from homology"/>
<dbReference type="Pfam" id="PF00866">
    <property type="entry name" value="Ring_hydroxyl_B"/>
    <property type="match status" value="1"/>
</dbReference>
<evidence type="ECO:0000256" key="2">
    <source>
        <dbReference type="ARBA" id="ARBA00023002"/>
    </source>
</evidence>
<keyword evidence="3" id="KW-0223">Dioxygenase</keyword>